<comment type="caution">
    <text evidence="1">The sequence shown here is derived from an EMBL/GenBank/DDBJ whole genome shotgun (WGS) entry which is preliminary data.</text>
</comment>
<sequence>MKARITMLKPVMLAILLLILFLITGKLFNAHMQQGGNIAGKGCNAVSSGEELLDDVVVATAATENQLGGRKMALVDLKMIEKMKENGANLQVGVALNLGGQQSLRSLLSEKMDVAGLVAFSADYTGVKYHPPKNN</sequence>
<evidence type="ECO:0000313" key="1">
    <source>
        <dbReference type="EMBL" id="CAK9160095.1"/>
    </source>
</evidence>
<name>A0ABC8SW88_9AQUA</name>
<organism evidence="1 2">
    <name type="scientific">Ilex paraguariensis</name>
    <name type="common">yerba mate</name>
    <dbReference type="NCBI Taxonomy" id="185542"/>
    <lineage>
        <taxon>Eukaryota</taxon>
        <taxon>Viridiplantae</taxon>
        <taxon>Streptophyta</taxon>
        <taxon>Embryophyta</taxon>
        <taxon>Tracheophyta</taxon>
        <taxon>Spermatophyta</taxon>
        <taxon>Magnoliopsida</taxon>
        <taxon>eudicotyledons</taxon>
        <taxon>Gunneridae</taxon>
        <taxon>Pentapetalae</taxon>
        <taxon>asterids</taxon>
        <taxon>campanulids</taxon>
        <taxon>Aquifoliales</taxon>
        <taxon>Aquifoliaceae</taxon>
        <taxon>Ilex</taxon>
    </lineage>
</organism>
<dbReference type="PANTHER" id="PTHR36313">
    <property type="entry name" value="ROOT MERISTEM GROWTH FACTOR 2"/>
    <property type="match status" value="1"/>
</dbReference>
<gene>
    <name evidence="1" type="ORF">ILEXP_LOCUS28824</name>
</gene>
<dbReference type="Proteomes" id="UP001642360">
    <property type="component" value="Unassembled WGS sequence"/>
</dbReference>
<dbReference type="PANTHER" id="PTHR36313:SF1">
    <property type="entry name" value="PROTEIN GOLVEN 11-RELATED"/>
    <property type="match status" value="1"/>
</dbReference>
<dbReference type="AlphaFoldDB" id="A0ABC8SW88"/>
<evidence type="ECO:0000313" key="2">
    <source>
        <dbReference type="Proteomes" id="UP001642360"/>
    </source>
</evidence>
<dbReference type="InterPro" id="IPR038804">
    <property type="entry name" value="RGF3"/>
</dbReference>
<proteinExistence type="predicted"/>
<accession>A0ABC8SW88</accession>
<dbReference type="EMBL" id="CAUOFW020003465">
    <property type="protein sequence ID" value="CAK9160095.1"/>
    <property type="molecule type" value="Genomic_DNA"/>
</dbReference>
<protein>
    <submittedName>
        <fullName evidence="1">Uncharacterized protein</fullName>
    </submittedName>
</protein>
<keyword evidence="2" id="KW-1185">Reference proteome</keyword>
<reference evidence="1 2" key="1">
    <citation type="submission" date="2024-02" db="EMBL/GenBank/DDBJ databases">
        <authorList>
            <person name="Vignale AGUSTIN F."/>
            <person name="Sosa J E."/>
            <person name="Modenutti C."/>
        </authorList>
    </citation>
    <scope>NUCLEOTIDE SEQUENCE [LARGE SCALE GENOMIC DNA]</scope>
</reference>